<dbReference type="Pfam" id="PF17863">
    <property type="entry name" value="AAA_lid_2"/>
    <property type="match status" value="1"/>
</dbReference>
<sequence length="561" mass="63946">MMEQKSFPFTAIYGQDDFKLALLLCMIDPSLGGVLVQGDKGTGKTTTVRALQNLMKNITTHFPFINLPIGATEDRVLGSIQLETLINDKKIEVQKGLLSKAHQGILYIDEVNLLNDYLIDILLDASSSGGYFLERDSISKWLDSRFCLVGTMNPEEGDLRPQLLDRFGLAVTIKTPTDKQTRIEIVNRRLNFDLDSNLFCIRFEDQEKKLADQITSARRELSNIYLSNEIRENIAEICIAHQVEGLRADILLMKTSRAYAAFQNYKEVTTVHLEKIAPLVLNHRAKYFPENNQAKGNKEENKDNEAENKDNGAENRSTELKDYLLQATATNQFLKINTPETQSTKRFVFERPIIQKNKTQIFGKTSTTINILNTVKEYLITKKIKIHYKKTISKAKIHLVFLIDSSSSMIKDQQISFIKGMISETLLKFKNKKIWLSAVALQNGTATIILKFTQNIDYFIAQIEQLRSGGKTNLRAGFYLVKQLLKSKNLEKETLLYIMTDGKVNEGKTQNPFEEAVSYFKTYLKINKHTTVIDTEKGFVKLALAKKLANQMKVNYESIVY</sequence>
<dbReference type="InterPro" id="IPR052989">
    <property type="entry name" value="Mg-chelatase_DI-like"/>
</dbReference>
<dbReference type="PANTHER" id="PTHR35023:SF1">
    <property type="entry name" value="MG-PROTOPORPHYRIN IX CHELATASE"/>
    <property type="match status" value="1"/>
</dbReference>
<gene>
    <name evidence="3" type="ORF">BWK59_02765</name>
</gene>
<dbReference type="Gene3D" id="3.40.50.410">
    <property type="entry name" value="von Willebrand factor, type A domain"/>
    <property type="match status" value="1"/>
</dbReference>
<dbReference type="InterPro" id="IPR041628">
    <property type="entry name" value="ChlI/MoxR_AAA_lid"/>
</dbReference>
<dbReference type="SMART" id="SM00382">
    <property type="entry name" value="AAA"/>
    <property type="match status" value="1"/>
</dbReference>
<dbReference type="InterPro" id="IPR002035">
    <property type="entry name" value="VWF_A"/>
</dbReference>
<feature type="domain" description="VWFA" evidence="2">
    <location>
        <begin position="398"/>
        <end position="561"/>
    </location>
</feature>
<dbReference type="SUPFAM" id="SSF52540">
    <property type="entry name" value="P-loop containing nucleoside triphosphate hydrolases"/>
    <property type="match status" value="1"/>
</dbReference>
<dbReference type="PANTHER" id="PTHR35023">
    <property type="entry name" value="CHELATASE-RELATED"/>
    <property type="match status" value="1"/>
</dbReference>
<dbReference type="Gene3D" id="1.10.8.80">
    <property type="entry name" value="Magnesium chelatase subunit I, C-Terminal domain"/>
    <property type="match status" value="1"/>
</dbReference>
<dbReference type="RefSeq" id="WP_088390835.1">
    <property type="nucleotide sequence ID" value="NZ_MTCZ01000013.1"/>
</dbReference>
<protein>
    <recommendedName>
        <fullName evidence="2">VWFA domain-containing protein</fullName>
    </recommendedName>
</protein>
<dbReference type="Pfam" id="PF07728">
    <property type="entry name" value="AAA_5"/>
    <property type="match status" value="1"/>
</dbReference>
<dbReference type="Proteomes" id="UP000197768">
    <property type="component" value="Unassembled WGS sequence"/>
</dbReference>
<dbReference type="CDD" id="cd00009">
    <property type="entry name" value="AAA"/>
    <property type="match status" value="1"/>
</dbReference>
<dbReference type="InterPro" id="IPR036465">
    <property type="entry name" value="vWFA_dom_sf"/>
</dbReference>
<accession>A0A2D0AIQ5</accession>
<comment type="caution">
    <text evidence="3">The sequence shown here is derived from an EMBL/GenBank/DDBJ whole genome shotgun (WGS) entry which is preliminary data.</text>
</comment>
<evidence type="ECO:0000313" key="4">
    <source>
        <dbReference type="Proteomes" id="UP000197768"/>
    </source>
</evidence>
<dbReference type="InterPro" id="IPR003593">
    <property type="entry name" value="AAA+_ATPase"/>
</dbReference>
<reference evidence="3 4" key="1">
    <citation type="journal article" date="2017" name="Infect. Genet. Evol.">
        <title>Comparative genome analysis of fish pathogen Flavobacterium columnare reveals extensive sequence diversity within the species.</title>
        <authorList>
            <person name="Kayansamruaj P."/>
            <person name="Dong H.T."/>
            <person name="Hirono I."/>
            <person name="Kondo H."/>
            <person name="Senapin S."/>
            <person name="Rodkhum C."/>
        </authorList>
    </citation>
    <scope>NUCLEOTIDE SEQUENCE [LARGE SCALE GENOMIC DNA]</scope>
    <source>
        <strain evidence="3 4">1215</strain>
    </source>
</reference>
<evidence type="ECO:0000259" key="2">
    <source>
        <dbReference type="PROSITE" id="PS50234"/>
    </source>
</evidence>
<dbReference type="InterPro" id="IPR027417">
    <property type="entry name" value="P-loop_NTPase"/>
</dbReference>
<dbReference type="GO" id="GO:0016887">
    <property type="term" value="F:ATP hydrolysis activity"/>
    <property type="evidence" value="ECO:0007669"/>
    <property type="project" value="InterPro"/>
</dbReference>
<dbReference type="PROSITE" id="PS50234">
    <property type="entry name" value="VWFA"/>
    <property type="match status" value="1"/>
</dbReference>
<dbReference type="SMART" id="SM00327">
    <property type="entry name" value="VWA"/>
    <property type="match status" value="1"/>
</dbReference>
<dbReference type="InterPro" id="IPR011704">
    <property type="entry name" value="ATPase_dyneun-rel_AAA"/>
</dbReference>
<dbReference type="Pfam" id="PF00092">
    <property type="entry name" value="VWA"/>
    <property type="match status" value="1"/>
</dbReference>
<evidence type="ECO:0000313" key="3">
    <source>
        <dbReference type="EMBL" id="OWP84917.1"/>
    </source>
</evidence>
<dbReference type="EMBL" id="MTCZ01000013">
    <property type="protein sequence ID" value="OWP84917.1"/>
    <property type="molecule type" value="Genomic_DNA"/>
</dbReference>
<dbReference type="Gene3D" id="3.40.50.300">
    <property type="entry name" value="P-loop containing nucleotide triphosphate hydrolases"/>
    <property type="match status" value="1"/>
</dbReference>
<feature type="compositionally biased region" description="Basic and acidic residues" evidence="1">
    <location>
        <begin position="296"/>
        <end position="315"/>
    </location>
</feature>
<dbReference type="GO" id="GO:0005524">
    <property type="term" value="F:ATP binding"/>
    <property type="evidence" value="ECO:0007669"/>
    <property type="project" value="InterPro"/>
</dbReference>
<dbReference type="AlphaFoldDB" id="A0A2D0AIQ5"/>
<organism evidence="3 4">
    <name type="scientific">Flavobacterium davisii</name>
    <dbReference type="NCBI Taxonomy" id="2906077"/>
    <lineage>
        <taxon>Bacteria</taxon>
        <taxon>Pseudomonadati</taxon>
        <taxon>Bacteroidota</taxon>
        <taxon>Flavobacteriia</taxon>
        <taxon>Flavobacteriales</taxon>
        <taxon>Flavobacteriaceae</taxon>
        <taxon>Flavobacterium</taxon>
    </lineage>
</organism>
<proteinExistence type="predicted"/>
<evidence type="ECO:0000256" key="1">
    <source>
        <dbReference type="SAM" id="MobiDB-lite"/>
    </source>
</evidence>
<feature type="region of interest" description="Disordered" evidence="1">
    <location>
        <begin position="290"/>
        <end position="315"/>
    </location>
</feature>
<dbReference type="SUPFAM" id="SSF53300">
    <property type="entry name" value="vWA-like"/>
    <property type="match status" value="1"/>
</dbReference>
<name>A0A2D0AIQ5_9FLAO</name>